<dbReference type="AlphaFoldDB" id="A0A2Z3GN77"/>
<accession>A0A2Z3GN77</accession>
<sequence>MSFGHVVEEFLEGIFHSDGKVFCTAGLLLFRPGELTRRFLAGQRVPYVPPIRLYVFISFVFFLLLGTVFSYEEEEAPEQIAKPAATKKNVVPALVANDDSITFFQGPKAGRAARKDASEAIRKALATTVDSLAAAPATPEQQKVLEIARRVQARTVAAARNGGGIQIAFAAIKKLPVHPTEAQADSVLRSYGEVPSFFSRLAVRRAVRWRDSTREETVHQALRAGSVLLFLLMPLAALLLKGAYFRQHRYYLSHLVFTIHMQCFLFILIGLLIGLDKLHVPNWLSNLLRLASIVYFVVALHTFYQQSWGKTVAKSLLLGAAYSGVLLLVVLAVGLAGAALF</sequence>
<keyword evidence="1" id="KW-1133">Transmembrane helix</keyword>
<keyword evidence="1" id="KW-0812">Transmembrane</keyword>
<feature type="transmembrane region" description="Helical" evidence="1">
    <location>
        <begin position="252"/>
        <end position="275"/>
    </location>
</feature>
<feature type="transmembrane region" description="Helical" evidence="1">
    <location>
        <begin position="316"/>
        <end position="340"/>
    </location>
</feature>
<evidence type="ECO:0008006" key="4">
    <source>
        <dbReference type="Google" id="ProtNLM"/>
    </source>
</evidence>
<evidence type="ECO:0000256" key="1">
    <source>
        <dbReference type="SAM" id="Phobius"/>
    </source>
</evidence>
<dbReference type="KEGG" id="hnv:DDQ68_14160"/>
<dbReference type="EMBL" id="CP029145">
    <property type="protein sequence ID" value="AWM33831.1"/>
    <property type="molecule type" value="Genomic_DNA"/>
</dbReference>
<protein>
    <recommendedName>
        <fullName evidence="4">DUF3667 domain-containing protein</fullName>
    </recommendedName>
</protein>
<dbReference type="Pfam" id="PF12412">
    <property type="entry name" value="DUF3667"/>
    <property type="match status" value="1"/>
</dbReference>
<dbReference type="OrthoDB" id="7446256at2"/>
<evidence type="ECO:0000313" key="3">
    <source>
        <dbReference type="Proteomes" id="UP000245999"/>
    </source>
</evidence>
<reference evidence="3" key="1">
    <citation type="submission" date="2018-04" db="EMBL/GenBank/DDBJ databases">
        <title>Complete genome of Antarctic heterotrophic bacterium Hymenobacter nivis.</title>
        <authorList>
            <person name="Terashima M."/>
        </authorList>
    </citation>
    <scope>NUCLEOTIDE SEQUENCE [LARGE SCALE GENOMIC DNA]</scope>
    <source>
        <strain evidence="3">NBRC 111535</strain>
    </source>
</reference>
<keyword evidence="3" id="KW-1185">Reference proteome</keyword>
<dbReference type="Proteomes" id="UP000245999">
    <property type="component" value="Chromosome"/>
</dbReference>
<gene>
    <name evidence="2" type="ORF">DDQ68_14160</name>
</gene>
<feature type="transmembrane region" description="Helical" evidence="1">
    <location>
        <begin position="221"/>
        <end position="240"/>
    </location>
</feature>
<feature type="transmembrane region" description="Helical" evidence="1">
    <location>
        <begin position="287"/>
        <end position="304"/>
    </location>
</feature>
<dbReference type="InterPro" id="IPR022134">
    <property type="entry name" value="DUF3667"/>
</dbReference>
<keyword evidence="1" id="KW-0472">Membrane</keyword>
<proteinExistence type="predicted"/>
<evidence type="ECO:0000313" key="2">
    <source>
        <dbReference type="EMBL" id="AWM33831.1"/>
    </source>
</evidence>
<name>A0A2Z3GN77_9BACT</name>
<organism evidence="2 3">
    <name type="scientific">Hymenobacter nivis</name>
    <dbReference type="NCBI Taxonomy" id="1850093"/>
    <lineage>
        <taxon>Bacteria</taxon>
        <taxon>Pseudomonadati</taxon>
        <taxon>Bacteroidota</taxon>
        <taxon>Cytophagia</taxon>
        <taxon>Cytophagales</taxon>
        <taxon>Hymenobacteraceae</taxon>
        <taxon>Hymenobacter</taxon>
    </lineage>
</organism>